<keyword evidence="4" id="KW-1185">Reference proteome</keyword>
<reference evidence="2" key="1">
    <citation type="submission" date="2021-02" db="EMBL/GenBank/DDBJ databases">
        <authorList>
            <person name="Nowell W R."/>
        </authorList>
    </citation>
    <scope>NUCLEOTIDE SEQUENCE</scope>
</reference>
<feature type="non-terminal residue" evidence="2">
    <location>
        <position position="63"/>
    </location>
</feature>
<name>A0A816EB64_9BILA</name>
<dbReference type="EMBL" id="CAJNOQ010049029">
    <property type="protein sequence ID" value="CAF1645427.1"/>
    <property type="molecule type" value="Genomic_DNA"/>
</dbReference>
<gene>
    <name evidence="2" type="ORF">GPM918_LOCUS45198</name>
    <name evidence="3" type="ORF">SRO942_LOCUS47499</name>
</gene>
<evidence type="ECO:0008006" key="5">
    <source>
        <dbReference type="Google" id="ProtNLM"/>
    </source>
</evidence>
<dbReference type="Proteomes" id="UP000663829">
    <property type="component" value="Unassembled WGS sequence"/>
</dbReference>
<evidence type="ECO:0000313" key="2">
    <source>
        <dbReference type="EMBL" id="CAF1645427.1"/>
    </source>
</evidence>
<evidence type="ECO:0000256" key="1">
    <source>
        <dbReference type="ARBA" id="ARBA00022737"/>
    </source>
</evidence>
<accession>A0A816EB64</accession>
<dbReference type="InterPro" id="IPR011042">
    <property type="entry name" value="6-blade_b-propeller_TolB-like"/>
</dbReference>
<comment type="caution">
    <text evidence="2">The sequence shown here is derived from an EMBL/GenBank/DDBJ whole genome shotgun (WGS) entry which is preliminary data.</text>
</comment>
<dbReference type="Gene3D" id="2.120.10.30">
    <property type="entry name" value="TolB, C-terminal domain"/>
    <property type="match status" value="1"/>
</dbReference>
<proteinExistence type="predicted"/>
<evidence type="ECO:0000313" key="3">
    <source>
        <dbReference type="EMBL" id="CAF4563803.1"/>
    </source>
</evidence>
<sequence length="63" mass="6696">MAVITLQGIVMAGDQGEGNGLTQLSYPGGVVVDQLRTVFVADRGNHRIMRWPKEATKGSVIVG</sequence>
<protein>
    <recommendedName>
        <fullName evidence="5">NHL repeat-containing protein</fullName>
    </recommendedName>
</protein>
<dbReference type="Pfam" id="PF01436">
    <property type="entry name" value="NHL"/>
    <property type="match status" value="1"/>
</dbReference>
<dbReference type="EMBL" id="CAJOBC010118589">
    <property type="protein sequence ID" value="CAF4563803.1"/>
    <property type="molecule type" value="Genomic_DNA"/>
</dbReference>
<evidence type="ECO:0000313" key="4">
    <source>
        <dbReference type="Proteomes" id="UP000663829"/>
    </source>
</evidence>
<organism evidence="2 4">
    <name type="scientific">Didymodactylos carnosus</name>
    <dbReference type="NCBI Taxonomy" id="1234261"/>
    <lineage>
        <taxon>Eukaryota</taxon>
        <taxon>Metazoa</taxon>
        <taxon>Spiralia</taxon>
        <taxon>Gnathifera</taxon>
        <taxon>Rotifera</taxon>
        <taxon>Eurotatoria</taxon>
        <taxon>Bdelloidea</taxon>
        <taxon>Philodinida</taxon>
        <taxon>Philodinidae</taxon>
        <taxon>Didymodactylos</taxon>
    </lineage>
</organism>
<dbReference type="AlphaFoldDB" id="A0A816EB64"/>
<dbReference type="OrthoDB" id="342730at2759"/>
<dbReference type="InterPro" id="IPR001258">
    <property type="entry name" value="NHL_repeat"/>
</dbReference>
<keyword evidence="1" id="KW-0677">Repeat</keyword>
<dbReference type="Proteomes" id="UP000681722">
    <property type="component" value="Unassembled WGS sequence"/>
</dbReference>